<feature type="domain" description="PDZ" evidence="2">
    <location>
        <begin position="129"/>
        <end position="203"/>
    </location>
</feature>
<accession>A0A9Q1BQN7</accession>
<feature type="compositionally biased region" description="Basic and acidic residues" evidence="1">
    <location>
        <begin position="1"/>
        <end position="20"/>
    </location>
</feature>
<dbReference type="EMBL" id="JAIZAY010000013">
    <property type="protein sequence ID" value="KAJ8031042.1"/>
    <property type="molecule type" value="Genomic_DNA"/>
</dbReference>
<proteinExistence type="predicted"/>
<dbReference type="Gene3D" id="2.30.42.10">
    <property type="match status" value="1"/>
</dbReference>
<keyword evidence="4" id="KW-1185">Reference proteome</keyword>
<evidence type="ECO:0000256" key="1">
    <source>
        <dbReference type="SAM" id="MobiDB-lite"/>
    </source>
</evidence>
<name>A0A9Q1BQN7_HOLLE</name>
<dbReference type="Pfam" id="PF13180">
    <property type="entry name" value="PDZ_2"/>
    <property type="match status" value="1"/>
</dbReference>
<dbReference type="InterPro" id="IPR036034">
    <property type="entry name" value="PDZ_sf"/>
</dbReference>
<feature type="region of interest" description="Disordered" evidence="1">
    <location>
        <begin position="1"/>
        <end position="75"/>
    </location>
</feature>
<evidence type="ECO:0000313" key="3">
    <source>
        <dbReference type="EMBL" id="KAJ8031042.1"/>
    </source>
</evidence>
<gene>
    <name evidence="3" type="ORF">HOLleu_27637</name>
</gene>
<reference evidence="3" key="1">
    <citation type="submission" date="2021-10" db="EMBL/GenBank/DDBJ databases">
        <title>Tropical sea cucumber genome reveals ecological adaptation and Cuvierian tubules defense mechanism.</title>
        <authorList>
            <person name="Chen T."/>
        </authorList>
    </citation>
    <scope>NUCLEOTIDE SEQUENCE</scope>
    <source>
        <strain evidence="3">Nanhai2018</strain>
        <tissue evidence="3">Muscle</tissue>
    </source>
</reference>
<dbReference type="Proteomes" id="UP001152320">
    <property type="component" value="Chromosome 13"/>
</dbReference>
<protein>
    <recommendedName>
        <fullName evidence="2">PDZ domain-containing protein</fullName>
    </recommendedName>
</protein>
<evidence type="ECO:0000259" key="2">
    <source>
        <dbReference type="Pfam" id="PF13180"/>
    </source>
</evidence>
<dbReference type="AlphaFoldDB" id="A0A9Q1BQN7"/>
<organism evidence="3 4">
    <name type="scientific">Holothuria leucospilota</name>
    <name type="common">Black long sea cucumber</name>
    <name type="synonym">Mertensiothuria leucospilota</name>
    <dbReference type="NCBI Taxonomy" id="206669"/>
    <lineage>
        <taxon>Eukaryota</taxon>
        <taxon>Metazoa</taxon>
        <taxon>Echinodermata</taxon>
        <taxon>Eleutherozoa</taxon>
        <taxon>Echinozoa</taxon>
        <taxon>Holothuroidea</taxon>
        <taxon>Aspidochirotacea</taxon>
        <taxon>Aspidochirotida</taxon>
        <taxon>Holothuriidae</taxon>
        <taxon>Holothuria</taxon>
    </lineage>
</organism>
<dbReference type="InterPro" id="IPR001478">
    <property type="entry name" value="PDZ"/>
</dbReference>
<sequence>MAEANGHDIPRGQIRERGADDPITPGYKRQKSERTILAGQLGGFHLQGNGTEEEGIENGNHESVTSPVDETDGAGSAVQGFLEDSLNTLTRGRLSHQIGFERDNVTDEQYENNIFIRHPERHIDDKIRLGVHFRKHKHGGFIVRKVLEDGLIANKDIRAEDIVTHVQERDVRQMSLADLQNLFWNLTFEAKITLKILRVFESEDETDGASVSYEELTVNLKVTADDDSVEVTTEIVVRSARYVWGSFPEESFYISVFVHGNPRYLCAQQDMTLKAAILTQADRHNPNYLWRQQWCNNLHDTPYRLLYNVGTGMTVSCCNITSGQRPFIVKMSPKQTFERGILLESTEHDRVFKGLHVTEGKDNYYLESVLDPAYYMCLSSDPGYENCLEMATEGSHPKTEFHFDFQTERK</sequence>
<dbReference type="SUPFAM" id="SSF50156">
    <property type="entry name" value="PDZ domain-like"/>
    <property type="match status" value="1"/>
</dbReference>
<comment type="caution">
    <text evidence="3">The sequence shown here is derived from an EMBL/GenBank/DDBJ whole genome shotgun (WGS) entry which is preliminary data.</text>
</comment>
<evidence type="ECO:0000313" key="4">
    <source>
        <dbReference type="Proteomes" id="UP001152320"/>
    </source>
</evidence>